<dbReference type="SUPFAM" id="SSF103473">
    <property type="entry name" value="MFS general substrate transporter"/>
    <property type="match status" value="1"/>
</dbReference>
<sequence>MTEYLLLITCLTERNLFIRTNIRKKVYFMSTTGIPAGDLEAGVQKKRFIRIIPYIFVLYIISFLDRVNVGYAALAMNNDLGFSSAVYGLGAGIFFIGYFIMEIPGNLIMARWSARLWLARILITWGLIAGLMAFVRTPWQFYTVRFLLGLAEASFMPGIIYYLSCWFQAKEQARAVALFMLAVPVGSIIGGPVSTSLLGVHWLNLAGWQWMFILEAAPAVIFGLITPFYLTDKPGQAKWLTAEERNWLINRLNEEVDAKKAHKAYTLWQAFADRDVIILALIYFFWVTGFYGFNMWLPTIVKGLSTTFTNQTVGWLVAIPYIGSLFSMILVSRHSDRTGERRCHTMLMLLTGGIGLAVSMLVVKTVGWQLVFFTVTAMGIYGAFGPFWALPGSFLTDVAAAGTIALINSVGNLGGFVGPYVVGFLKNATGSFTGGDVFLVVCLVVAGLMPVLLKKPGQLRKSI</sequence>
<feature type="transmembrane region" description="Helical" evidence="6">
    <location>
        <begin position="368"/>
        <end position="391"/>
    </location>
</feature>
<dbReference type="PROSITE" id="PS50850">
    <property type="entry name" value="MFS"/>
    <property type="match status" value="1"/>
</dbReference>
<evidence type="ECO:0000256" key="5">
    <source>
        <dbReference type="ARBA" id="ARBA00023136"/>
    </source>
</evidence>
<dbReference type="InterPro" id="IPR011701">
    <property type="entry name" value="MFS"/>
</dbReference>
<dbReference type="HOGENOM" id="CLU_001265_0_0_9"/>
<dbReference type="AlphaFoldDB" id="A5CZS7"/>
<dbReference type="FunFam" id="1.20.1250.20:FF:000018">
    <property type="entry name" value="MFS transporter permease"/>
    <property type="match status" value="1"/>
</dbReference>
<comment type="subcellular location">
    <subcellularLocation>
        <location evidence="1">Cell membrane</location>
        <topology evidence="1">Multi-pass membrane protein</topology>
    </subcellularLocation>
</comment>
<evidence type="ECO:0000256" key="4">
    <source>
        <dbReference type="ARBA" id="ARBA00022989"/>
    </source>
</evidence>
<feature type="transmembrane region" description="Helical" evidence="6">
    <location>
        <begin position="398"/>
        <end position="417"/>
    </location>
</feature>
<evidence type="ECO:0000313" key="8">
    <source>
        <dbReference type="EMBL" id="BAF60497.1"/>
    </source>
</evidence>
<feature type="transmembrane region" description="Helical" evidence="6">
    <location>
        <begin position="313"/>
        <end position="331"/>
    </location>
</feature>
<dbReference type="Pfam" id="PF07690">
    <property type="entry name" value="MFS_1"/>
    <property type="match status" value="1"/>
</dbReference>
<feature type="transmembrane region" description="Helical" evidence="6">
    <location>
        <begin position="80"/>
        <end position="100"/>
    </location>
</feature>
<dbReference type="InterPro" id="IPR020846">
    <property type="entry name" value="MFS_dom"/>
</dbReference>
<feature type="transmembrane region" description="Helical" evidence="6">
    <location>
        <begin position="343"/>
        <end position="362"/>
    </location>
</feature>
<feature type="transmembrane region" description="Helical" evidence="6">
    <location>
        <begin position="51"/>
        <end position="74"/>
    </location>
</feature>
<feature type="domain" description="Major facilitator superfamily (MFS) profile" evidence="7">
    <location>
        <begin position="51"/>
        <end position="459"/>
    </location>
</feature>
<evidence type="ECO:0000256" key="3">
    <source>
        <dbReference type="ARBA" id="ARBA00022692"/>
    </source>
</evidence>
<evidence type="ECO:0000256" key="2">
    <source>
        <dbReference type="ARBA" id="ARBA00022448"/>
    </source>
</evidence>
<proteinExistence type="predicted"/>
<protein>
    <submittedName>
        <fullName evidence="8">Permeases of the major facilitator superfamily</fullName>
    </submittedName>
</protein>
<feature type="transmembrane region" description="Helical" evidence="6">
    <location>
        <begin position="141"/>
        <end position="163"/>
    </location>
</feature>
<evidence type="ECO:0000256" key="1">
    <source>
        <dbReference type="ARBA" id="ARBA00004651"/>
    </source>
</evidence>
<dbReference type="Proteomes" id="UP000006556">
    <property type="component" value="Chromosome"/>
</dbReference>
<evidence type="ECO:0000313" key="9">
    <source>
        <dbReference type="Proteomes" id="UP000006556"/>
    </source>
</evidence>
<dbReference type="GO" id="GO:0022857">
    <property type="term" value="F:transmembrane transporter activity"/>
    <property type="evidence" value="ECO:0007669"/>
    <property type="project" value="InterPro"/>
</dbReference>
<dbReference type="InterPro" id="IPR036259">
    <property type="entry name" value="MFS_trans_sf"/>
</dbReference>
<evidence type="ECO:0000256" key="6">
    <source>
        <dbReference type="SAM" id="Phobius"/>
    </source>
</evidence>
<feature type="transmembrane region" description="Helical" evidence="6">
    <location>
        <begin position="437"/>
        <end position="453"/>
    </location>
</feature>
<feature type="transmembrane region" description="Helical" evidence="6">
    <location>
        <begin position="175"/>
        <end position="202"/>
    </location>
</feature>
<feature type="transmembrane region" description="Helical" evidence="6">
    <location>
        <begin position="112"/>
        <end position="135"/>
    </location>
</feature>
<dbReference type="eggNOG" id="COG2271">
    <property type="taxonomic scope" value="Bacteria"/>
</dbReference>
<feature type="transmembrane region" description="Helical" evidence="6">
    <location>
        <begin position="276"/>
        <end position="293"/>
    </location>
</feature>
<dbReference type="EMBL" id="AP009389">
    <property type="protein sequence ID" value="BAF60497.1"/>
    <property type="molecule type" value="Genomic_DNA"/>
</dbReference>
<feature type="transmembrane region" description="Helical" evidence="6">
    <location>
        <begin position="208"/>
        <end position="230"/>
    </location>
</feature>
<dbReference type="STRING" id="370438.PTH_2316"/>
<dbReference type="GO" id="GO:0005886">
    <property type="term" value="C:plasma membrane"/>
    <property type="evidence" value="ECO:0007669"/>
    <property type="project" value="UniProtKB-SubCell"/>
</dbReference>
<dbReference type="KEGG" id="pth:PTH_2316"/>
<keyword evidence="4 6" id="KW-1133">Transmembrane helix</keyword>
<keyword evidence="5 6" id="KW-0472">Membrane</keyword>
<accession>A5CZS7</accession>
<gene>
    <name evidence="8" type="primary">ProP</name>
    <name evidence="8" type="ordered locus">PTH_2316</name>
</gene>
<dbReference type="Gene3D" id="1.20.1250.20">
    <property type="entry name" value="MFS general substrate transporter like domains"/>
    <property type="match status" value="2"/>
</dbReference>
<keyword evidence="2" id="KW-0813">Transport</keyword>
<name>A5CZS7_PELTS</name>
<keyword evidence="9" id="KW-1185">Reference proteome</keyword>
<keyword evidence="3 6" id="KW-0812">Transmembrane</keyword>
<evidence type="ECO:0000259" key="7">
    <source>
        <dbReference type="PROSITE" id="PS50850"/>
    </source>
</evidence>
<organism evidence="8 9">
    <name type="scientific">Pelotomaculum thermopropionicum (strain DSM 13744 / JCM 10971 / SI)</name>
    <dbReference type="NCBI Taxonomy" id="370438"/>
    <lineage>
        <taxon>Bacteria</taxon>
        <taxon>Bacillati</taxon>
        <taxon>Bacillota</taxon>
        <taxon>Clostridia</taxon>
        <taxon>Eubacteriales</taxon>
        <taxon>Desulfotomaculaceae</taxon>
        <taxon>Pelotomaculum</taxon>
    </lineage>
</organism>
<dbReference type="CDD" id="cd17319">
    <property type="entry name" value="MFS_ExuT_GudP_like"/>
    <property type="match status" value="1"/>
</dbReference>
<dbReference type="PANTHER" id="PTHR43791">
    <property type="entry name" value="PERMEASE-RELATED"/>
    <property type="match status" value="1"/>
</dbReference>
<dbReference type="PANTHER" id="PTHR43791:SF100">
    <property type="entry name" value="SUGAR TRANSPORTER"/>
    <property type="match status" value="1"/>
</dbReference>
<reference evidence="9" key="1">
    <citation type="journal article" date="2008" name="Genome Res.">
        <title>The genome of Pelotomaculum thermopropionicum reveals niche-associated evolution in anaerobic microbiota.</title>
        <authorList>
            <person name="Kosaka T."/>
            <person name="Kato S."/>
            <person name="Shimoyama T."/>
            <person name="Ishii S."/>
            <person name="Abe T."/>
            <person name="Watanabe K."/>
        </authorList>
    </citation>
    <scope>NUCLEOTIDE SEQUENCE [LARGE SCALE GENOMIC DNA]</scope>
    <source>
        <strain evidence="9">DSM 13744 / JCM 10971 / SI</strain>
    </source>
</reference>